<dbReference type="InterPro" id="IPR014729">
    <property type="entry name" value="Rossmann-like_a/b/a_fold"/>
</dbReference>
<evidence type="ECO:0000256" key="7">
    <source>
        <dbReference type="ARBA" id="ARBA00022917"/>
    </source>
</evidence>
<keyword evidence="3 10" id="KW-0963">Cytoplasm</keyword>
<evidence type="ECO:0000256" key="10">
    <source>
        <dbReference type="HAMAP-Rule" id="MF_02076"/>
    </source>
</evidence>
<dbReference type="InterPro" id="IPR020059">
    <property type="entry name" value="Glu/Gln-tRNA-synth_Ib_codon-bd"/>
</dbReference>
<evidence type="ECO:0000256" key="5">
    <source>
        <dbReference type="ARBA" id="ARBA00022741"/>
    </source>
</evidence>
<keyword evidence="4 10" id="KW-0436">Ligase</keyword>
<feature type="domain" description="Glutamyl/glutaminyl-tRNA synthetase class Ib catalytic" evidence="12">
    <location>
        <begin position="100"/>
        <end position="401"/>
    </location>
</feature>
<dbReference type="Proteomes" id="UP000070400">
    <property type="component" value="Unassembled WGS sequence"/>
</dbReference>
<feature type="coiled-coil region" evidence="11">
    <location>
        <begin position="38"/>
        <end position="65"/>
    </location>
</feature>
<dbReference type="InterPro" id="IPR000924">
    <property type="entry name" value="Glu/Gln-tRNA-synth"/>
</dbReference>
<organism evidence="15 16">
    <name type="scientific">candidate division MSBL1 archaeon SCGC-AAA261D19</name>
    <dbReference type="NCBI Taxonomy" id="1698273"/>
    <lineage>
        <taxon>Archaea</taxon>
        <taxon>Methanobacteriati</taxon>
        <taxon>Methanobacteriota</taxon>
        <taxon>candidate division MSBL1</taxon>
    </lineage>
</organism>
<dbReference type="GO" id="GO:0032991">
    <property type="term" value="C:protein-containing complex"/>
    <property type="evidence" value="ECO:0007669"/>
    <property type="project" value="UniProtKB-ARBA"/>
</dbReference>
<evidence type="ECO:0000313" key="16">
    <source>
        <dbReference type="Proteomes" id="UP000070400"/>
    </source>
</evidence>
<dbReference type="PROSITE" id="PS00178">
    <property type="entry name" value="AA_TRNA_LIGASE_I"/>
    <property type="match status" value="1"/>
</dbReference>
<dbReference type="SUPFAM" id="SSF52374">
    <property type="entry name" value="Nucleotidylyl transferase"/>
    <property type="match status" value="1"/>
</dbReference>
<evidence type="ECO:0000256" key="11">
    <source>
        <dbReference type="SAM" id="Coils"/>
    </source>
</evidence>
<dbReference type="NCBIfam" id="TIGR00463">
    <property type="entry name" value="gltX_arch"/>
    <property type="match status" value="1"/>
</dbReference>
<evidence type="ECO:0000259" key="13">
    <source>
        <dbReference type="Pfam" id="PF03950"/>
    </source>
</evidence>
<comment type="similarity">
    <text evidence="2 10">Belongs to the class-I aminoacyl-tRNA synthetase family. Glutamate--tRNA ligase type 2 subfamily.</text>
</comment>
<dbReference type="InterPro" id="IPR020058">
    <property type="entry name" value="Glu/Gln-tRNA-synth_Ib_cat-dom"/>
</dbReference>
<keyword evidence="11" id="KW-0175">Coiled coil</keyword>
<dbReference type="SUPFAM" id="SSF50715">
    <property type="entry name" value="Ribosomal protein L25-like"/>
    <property type="match status" value="1"/>
</dbReference>
<dbReference type="InterPro" id="IPR049437">
    <property type="entry name" value="tRNA-synt_1c_C2"/>
</dbReference>
<evidence type="ECO:0000256" key="1">
    <source>
        <dbReference type="ARBA" id="ARBA00004496"/>
    </source>
</evidence>
<dbReference type="PANTHER" id="PTHR43097:SF5">
    <property type="entry name" value="GLUTAMATE--TRNA LIGASE"/>
    <property type="match status" value="1"/>
</dbReference>
<evidence type="ECO:0000259" key="14">
    <source>
        <dbReference type="Pfam" id="PF20974"/>
    </source>
</evidence>
<dbReference type="GO" id="GO:0043604">
    <property type="term" value="P:amide biosynthetic process"/>
    <property type="evidence" value="ECO:0007669"/>
    <property type="project" value="TreeGrafter"/>
</dbReference>
<name>A0A133V6C1_9EURY</name>
<dbReference type="GO" id="GO:0005829">
    <property type="term" value="C:cytosol"/>
    <property type="evidence" value="ECO:0007669"/>
    <property type="project" value="TreeGrafter"/>
</dbReference>
<dbReference type="InterPro" id="IPR004526">
    <property type="entry name" value="Glu-tRNA-synth_arc/euk"/>
</dbReference>
<dbReference type="HAMAP" id="MF_02076">
    <property type="entry name" value="Glu_tRNA_synth_type2"/>
    <property type="match status" value="1"/>
</dbReference>
<dbReference type="Gene3D" id="3.40.50.620">
    <property type="entry name" value="HUPs"/>
    <property type="match status" value="1"/>
</dbReference>
<dbReference type="GO" id="GO:0004818">
    <property type="term" value="F:glutamate-tRNA ligase activity"/>
    <property type="evidence" value="ECO:0007669"/>
    <property type="project" value="UniProtKB-UniRule"/>
</dbReference>
<comment type="caution">
    <text evidence="15">The sequence shown here is derived from an EMBL/GenBank/DDBJ whole genome shotgun (WGS) entry which is preliminary data.</text>
</comment>
<keyword evidence="5 10" id="KW-0547">Nucleotide-binding</keyword>
<dbReference type="EC" id="6.1.1.17" evidence="10"/>
<dbReference type="PANTHER" id="PTHR43097">
    <property type="entry name" value="GLUTAMINE-TRNA LIGASE"/>
    <property type="match status" value="1"/>
</dbReference>
<dbReference type="Pfam" id="PF03950">
    <property type="entry name" value="tRNA-synt_1c_C"/>
    <property type="match status" value="1"/>
</dbReference>
<comment type="subcellular location">
    <subcellularLocation>
        <location evidence="1 10">Cytoplasm</location>
    </subcellularLocation>
</comment>
<evidence type="ECO:0000256" key="6">
    <source>
        <dbReference type="ARBA" id="ARBA00022840"/>
    </source>
</evidence>
<accession>A0A133V6C1</accession>
<evidence type="ECO:0000256" key="8">
    <source>
        <dbReference type="ARBA" id="ARBA00023146"/>
    </source>
</evidence>
<dbReference type="PATRIC" id="fig|1698273.3.peg.483"/>
<keyword evidence="16" id="KW-1185">Reference proteome</keyword>
<dbReference type="InterPro" id="IPR050132">
    <property type="entry name" value="Gln/Glu-tRNA_Ligase"/>
</dbReference>
<dbReference type="GO" id="GO:0005524">
    <property type="term" value="F:ATP binding"/>
    <property type="evidence" value="ECO:0007669"/>
    <property type="project" value="UniProtKB-UniRule"/>
</dbReference>
<reference evidence="15 16" key="1">
    <citation type="journal article" date="2016" name="Sci. Rep.">
        <title>Metabolic traits of an uncultured archaeal lineage -MSBL1- from brine pools of the Red Sea.</title>
        <authorList>
            <person name="Mwirichia R."/>
            <person name="Alam I."/>
            <person name="Rashid M."/>
            <person name="Vinu M."/>
            <person name="Ba-Alawi W."/>
            <person name="Anthony Kamau A."/>
            <person name="Kamanda Ngugi D."/>
            <person name="Goker M."/>
            <person name="Klenk H.P."/>
            <person name="Bajic V."/>
            <person name="Stingl U."/>
        </authorList>
    </citation>
    <scope>NUCLEOTIDE SEQUENCE [LARGE SCALE GENOMIC DNA]</scope>
    <source>
        <strain evidence="15">SCGC-AAA261D19</strain>
    </source>
</reference>
<evidence type="ECO:0000256" key="2">
    <source>
        <dbReference type="ARBA" id="ARBA00008927"/>
    </source>
</evidence>
<evidence type="ECO:0000256" key="4">
    <source>
        <dbReference type="ARBA" id="ARBA00022598"/>
    </source>
</evidence>
<dbReference type="Pfam" id="PF20974">
    <property type="entry name" value="tRNA-synt_1c_C2"/>
    <property type="match status" value="1"/>
</dbReference>
<evidence type="ECO:0000313" key="15">
    <source>
        <dbReference type="EMBL" id="KXB01983.1"/>
    </source>
</evidence>
<sequence>MVGTDDLELARRWTLVNAQRHDGKANLQAVIGKLIAEKPELKLEIEELMQIVEELVGEINRLSLEEQRSELDRLGPPEKLKVEEERRLPELPEVDKYPCIVTRFAPNPNGPLHLGHVRTALLCYEYARKHAGRFILRFEDTNPANARSEMYDLIREDLEWLGIGWDEEYMQSDRMEIYYEFAVKLLEAGDAYVCACDPARFKELRDESEPCPCRELGPEEHLERWRGMIEGKFEEGEAAVRMRTNLELSNPALRDWPALRISTSSHPQVGNRYRVWPLYNFSVSIDDHEMDITHVIRGKEHEVNELRQKQLFDFLNWDYPTVLQHGRLSIPGTVLSKTKMMEGIEKGKFEGYDDVRLATISALRRRGFAPESLKEVILNVGMTKVDSTLSWDTLSTENRRIIDERANRYFFVPNPTELRIHDVPDLDETHLRLHPDHRERGDRTLPLAIEDGSLIVQITTDDFLKMEEGETVRLKDLLNFDLVRREPPEGKFSGFELLLDVPKIQWVSSDPVEVWVLRPDGSRDFGFAEPAVRELSEGEVIQFERYGFVKVEETEPEIVVIFAHR</sequence>
<feature type="domain" description="Glutamyl/glutaminyl-tRNA synthetase class Ib anti-codon binding" evidence="13">
    <location>
        <begin position="406"/>
        <end position="485"/>
    </location>
</feature>
<comment type="function">
    <text evidence="10">Catalyzes the attachment of glutamate to tRNA(Glu) in a two-step reaction: glutamate is first activated by ATP to form Glu-AMP and then transferred to the acceptor end of tRNA(Glu).</text>
</comment>
<dbReference type="InterPro" id="IPR001412">
    <property type="entry name" value="aa-tRNA-synth_I_CS"/>
</dbReference>
<gene>
    <name evidence="10" type="primary">gltX</name>
    <name evidence="15" type="ORF">AKJ43_02725</name>
</gene>
<protein>
    <recommendedName>
        <fullName evidence="10">Glutamate--tRNA ligase</fullName>
        <ecNumber evidence="10">6.1.1.17</ecNumber>
    </recommendedName>
    <alternativeName>
        <fullName evidence="10">Glutamyl-tRNA synthetase</fullName>
        <shortName evidence="10">GluRS</shortName>
    </alternativeName>
</protein>
<dbReference type="InterPro" id="IPR020056">
    <property type="entry name" value="Rbsml_bL25/Gln-tRNA_synth_N"/>
</dbReference>
<comment type="catalytic activity">
    <reaction evidence="9 10">
        <text>tRNA(Glu) + L-glutamate + ATP = L-glutamyl-tRNA(Glu) + AMP + diphosphate</text>
        <dbReference type="Rhea" id="RHEA:23540"/>
        <dbReference type="Rhea" id="RHEA-COMP:9663"/>
        <dbReference type="Rhea" id="RHEA-COMP:9680"/>
        <dbReference type="ChEBI" id="CHEBI:29985"/>
        <dbReference type="ChEBI" id="CHEBI:30616"/>
        <dbReference type="ChEBI" id="CHEBI:33019"/>
        <dbReference type="ChEBI" id="CHEBI:78442"/>
        <dbReference type="ChEBI" id="CHEBI:78520"/>
        <dbReference type="ChEBI" id="CHEBI:456215"/>
        <dbReference type="EC" id="6.1.1.17"/>
    </reaction>
</comment>
<feature type="domain" description="tRNA synthetases class I (E and Q) anti-codon binding" evidence="14">
    <location>
        <begin position="503"/>
        <end position="551"/>
    </location>
</feature>
<dbReference type="PRINTS" id="PR00987">
    <property type="entry name" value="TRNASYNTHGLU"/>
</dbReference>
<dbReference type="Gene3D" id="2.40.240.10">
    <property type="entry name" value="Ribosomal Protein L25, Chain P"/>
    <property type="match status" value="1"/>
</dbReference>
<dbReference type="GO" id="GO:0006424">
    <property type="term" value="P:glutamyl-tRNA aminoacylation"/>
    <property type="evidence" value="ECO:0007669"/>
    <property type="project" value="UniProtKB-UniRule"/>
</dbReference>
<dbReference type="InterPro" id="IPR011035">
    <property type="entry name" value="Ribosomal_bL25/Gln-tRNA_synth"/>
</dbReference>
<keyword evidence="6 10" id="KW-0067">ATP-binding</keyword>
<dbReference type="NCBIfam" id="NF003169">
    <property type="entry name" value="PRK04156.1"/>
    <property type="match status" value="1"/>
</dbReference>
<evidence type="ECO:0000259" key="12">
    <source>
        <dbReference type="Pfam" id="PF00749"/>
    </source>
</evidence>
<keyword evidence="8 10" id="KW-0030">Aminoacyl-tRNA synthetase</keyword>
<dbReference type="Gene3D" id="2.40.240.100">
    <property type="match status" value="1"/>
</dbReference>
<dbReference type="AlphaFoldDB" id="A0A133V6C1"/>
<dbReference type="EMBL" id="LHXX01000030">
    <property type="protein sequence ID" value="KXB01983.1"/>
    <property type="molecule type" value="Genomic_DNA"/>
</dbReference>
<keyword evidence="7 10" id="KW-0648">Protein biosynthesis</keyword>
<feature type="short sequence motif" description="'HIGH' region" evidence="10">
    <location>
        <begin position="106"/>
        <end position="116"/>
    </location>
</feature>
<evidence type="ECO:0000256" key="9">
    <source>
        <dbReference type="ARBA" id="ARBA00048351"/>
    </source>
</evidence>
<proteinExistence type="inferred from homology"/>
<dbReference type="Pfam" id="PF00749">
    <property type="entry name" value="tRNA-synt_1c"/>
    <property type="match status" value="1"/>
</dbReference>
<evidence type="ECO:0000256" key="3">
    <source>
        <dbReference type="ARBA" id="ARBA00022490"/>
    </source>
</evidence>